<evidence type="ECO:0000313" key="2">
    <source>
        <dbReference type="EMBL" id="WVZ85301.1"/>
    </source>
</evidence>
<protein>
    <submittedName>
        <fullName evidence="2">Uncharacterized protein</fullName>
    </submittedName>
</protein>
<organism evidence="2 3">
    <name type="scientific">Paspalum notatum var. saurae</name>
    <dbReference type="NCBI Taxonomy" id="547442"/>
    <lineage>
        <taxon>Eukaryota</taxon>
        <taxon>Viridiplantae</taxon>
        <taxon>Streptophyta</taxon>
        <taxon>Embryophyta</taxon>
        <taxon>Tracheophyta</taxon>
        <taxon>Spermatophyta</taxon>
        <taxon>Magnoliopsida</taxon>
        <taxon>Liliopsida</taxon>
        <taxon>Poales</taxon>
        <taxon>Poaceae</taxon>
        <taxon>PACMAD clade</taxon>
        <taxon>Panicoideae</taxon>
        <taxon>Andropogonodae</taxon>
        <taxon>Paspaleae</taxon>
        <taxon>Paspalinae</taxon>
        <taxon>Paspalum</taxon>
    </lineage>
</organism>
<dbReference type="EMBL" id="CP144751">
    <property type="protein sequence ID" value="WVZ85301.1"/>
    <property type="molecule type" value="Genomic_DNA"/>
</dbReference>
<name>A0AAQ3X592_PASNO</name>
<evidence type="ECO:0000256" key="1">
    <source>
        <dbReference type="SAM" id="MobiDB-lite"/>
    </source>
</evidence>
<evidence type="ECO:0000313" key="3">
    <source>
        <dbReference type="Proteomes" id="UP001341281"/>
    </source>
</evidence>
<dbReference type="Proteomes" id="UP001341281">
    <property type="component" value="Chromosome 07"/>
</dbReference>
<dbReference type="AlphaFoldDB" id="A0AAQ3X592"/>
<proteinExistence type="predicted"/>
<accession>A0AAQ3X592</accession>
<keyword evidence="3" id="KW-1185">Reference proteome</keyword>
<gene>
    <name evidence="2" type="ORF">U9M48_032246</name>
</gene>
<feature type="region of interest" description="Disordered" evidence="1">
    <location>
        <begin position="1"/>
        <end position="20"/>
    </location>
</feature>
<dbReference type="PROSITE" id="PS51257">
    <property type="entry name" value="PROKAR_LIPOPROTEIN"/>
    <property type="match status" value="1"/>
</dbReference>
<sequence length="125" mass="13052">MAGSRMPPSPRSAALPSAPATASIVACRREGMRRAAAESDHRHVLHCPCAARPLPSSPLPPVGLLTYEESVSSRGSFAAGVSPGSSTASPQSPLSAVYCMNEIKTTQDYLSDKANELTSMAIRLV</sequence>
<reference evidence="2 3" key="1">
    <citation type="submission" date="2024-02" db="EMBL/GenBank/DDBJ databases">
        <title>High-quality chromosome-scale genome assembly of Pensacola bahiagrass (Paspalum notatum Flugge var. saurae).</title>
        <authorList>
            <person name="Vega J.M."/>
            <person name="Podio M."/>
            <person name="Orjuela J."/>
            <person name="Siena L.A."/>
            <person name="Pessino S.C."/>
            <person name="Combes M.C."/>
            <person name="Mariac C."/>
            <person name="Albertini E."/>
            <person name="Pupilli F."/>
            <person name="Ortiz J.P.A."/>
            <person name="Leblanc O."/>
        </authorList>
    </citation>
    <scope>NUCLEOTIDE SEQUENCE [LARGE SCALE GENOMIC DNA]</scope>
    <source>
        <strain evidence="2">R1</strain>
        <tissue evidence="2">Leaf</tissue>
    </source>
</reference>